<dbReference type="GO" id="GO:0022857">
    <property type="term" value="F:transmembrane transporter activity"/>
    <property type="evidence" value="ECO:0007669"/>
    <property type="project" value="InterPro"/>
</dbReference>
<comment type="subcellular location">
    <subcellularLocation>
        <location evidence="1">Cell membrane</location>
        <topology evidence="1">Multi-pass membrane protein</topology>
    </subcellularLocation>
</comment>
<feature type="transmembrane region" description="Helical" evidence="6">
    <location>
        <begin position="339"/>
        <end position="360"/>
    </location>
</feature>
<dbReference type="PANTHER" id="PTHR42770:SF18">
    <property type="entry name" value="ARGININE_AGMATINE ANTIPORTER"/>
    <property type="match status" value="1"/>
</dbReference>
<feature type="transmembrane region" description="Helical" evidence="6">
    <location>
        <begin position="7"/>
        <end position="27"/>
    </location>
</feature>
<feature type="transmembrane region" description="Helical" evidence="6">
    <location>
        <begin position="122"/>
        <end position="141"/>
    </location>
</feature>
<feature type="transmembrane region" description="Helical" evidence="6">
    <location>
        <begin position="315"/>
        <end position="333"/>
    </location>
</feature>
<gene>
    <name evidence="7" type="ORF">AYR63_00155</name>
</gene>
<dbReference type="OrthoDB" id="3181223at2"/>
<name>A0A1B2IUJ8_9LACO</name>
<evidence type="ECO:0000256" key="1">
    <source>
        <dbReference type="ARBA" id="ARBA00004651"/>
    </source>
</evidence>
<accession>A0A1B2IUJ8</accession>
<feature type="transmembrane region" description="Helical" evidence="6">
    <location>
        <begin position="193"/>
        <end position="209"/>
    </location>
</feature>
<keyword evidence="5 6" id="KW-0472">Membrane</keyword>
<evidence type="ECO:0000313" key="8">
    <source>
        <dbReference type="Proteomes" id="UP000093267"/>
    </source>
</evidence>
<feature type="transmembrane region" description="Helical" evidence="6">
    <location>
        <begin position="396"/>
        <end position="413"/>
    </location>
</feature>
<evidence type="ECO:0000256" key="2">
    <source>
        <dbReference type="ARBA" id="ARBA00022475"/>
    </source>
</evidence>
<feature type="transmembrane region" description="Helical" evidence="6">
    <location>
        <begin position="89"/>
        <end position="116"/>
    </location>
</feature>
<keyword evidence="4 6" id="KW-1133">Transmembrane helix</keyword>
<reference evidence="7 8" key="1">
    <citation type="submission" date="2016-03" db="EMBL/GenBank/DDBJ databases">
        <title>Pediococcus and Lactobacillus from brewery environment - whole genome sequencing and assembly.</title>
        <authorList>
            <person name="Behr J."/>
            <person name="Geissler A.J."/>
            <person name="Vogel R.F."/>
        </authorList>
    </citation>
    <scope>NUCLEOTIDE SEQUENCE [LARGE SCALE GENOMIC DNA]</scope>
    <source>
        <strain evidence="7 8">TMW 1.1995</strain>
    </source>
</reference>
<evidence type="ECO:0008006" key="9">
    <source>
        <dbReference type="Google" id="ProtNLM"/>
    </source>
</evidence>
<dbReference type="EMBL" id="CP014924">
    <property type="protein sequence ID" value="ANZ65711.1"/>
    <property type="molecule type" value="Genomic_DNA"/>
</dbReference>
<dbReference type="GO" id="GO:0005886">
    <property type="term" value="C:plasma membrane"/>
    <property type="evidence" value="ECO:0007669"/>
    <property type="project" value="UniProtKB-SubCell"/>
</dbReference>
<dbReference type="Pfam" id="PF13520">
    <property type="entry name" value="AA_permease_2"/>
    <property type="match status" value="1"/>
</dbReference>
<dbReference type="KEGG" id="lpd:AYR62_02760"/>
<dbReference type="Gene3D" id="1.20.1740.10">
    <property type="entry name" value="Amino acid/polyamine transporter I"/>
    <property type="match status" value="1"/>
</dbReference>
<evidence type="ECO:0000256" key="6">
    <source>
        <dbReference type="SAM" id="Phobius"/>
    </source>
</evidence>
<evidence type="ECO:0000313" key="7">
    <source>
        <dbReference type="EMBL" id="ANZ65711.1"/>
    </source>
</evidence>
<protein>
    <recommendedName>
        <fullName evidence="9">Amino acid permease</fullName>
    </recommendedName>
</protein>
<sequence>MSQTRKMGFASVFLLGINSIIGSGIFLLPGELYKAVGRFSPYLILLAAASSIPIILCYAKMAATYTETGGAWFYAYEAFGRYPGFQIGIFSWLLGVITLAAEIAAFINIASVLWPVLKTPSAYMITSIVLILLLLLINLIGEKATQLADNISSAMKILMLALFIGVGLVVLHFSGQSGSVAPSGTDVNGGFSTAFYMFSGFAFLPTVASDMQNPGRDIPRALLAVILTVAGIYFLVQWLTISQLGAGVMNQASPVVAAFEQLVGPLGKQIMTLGVMVSILGVTISTSFNTPFVASSLASEEHLLPAFFGKQTKSGTPWVAVLITHIVAVLLLLSRDYLFLVSCVVMVSLIQYVTTSAAAFKYQKPQSKYTLPGGKMIPVISLIVCVYLFAGLKLNAILLGVGIFILSILLYWADKRYGTPRELNHTTK</sequence>
<feature type="transmembrane region" description="Helical" evidence="6">
    <location>
        <begin position="153"/>
        <end position="173"/>
    </location>
</feature>
<dbReference type="RefSeq" id="WP_056987909.1">
    <property type="nucleotide sequence ID" value="NZ_CP014912.1"/>
</dbReference>
<dbReference type="PIRSF" id="PIRSF006060">
    <property type="entry name" value="AA_transporter"/>
    <property type="match status" value="1"/>
</dbReference>
<dbReference type="AlphaFoldDB" id="A0A1B2IUJ8"/>
<proteinExistence type="predicted"/>
<keyword evidence="8" id="KW-1185">Reference proteome</keyword>
<keyword evidence="3 6" id="KW-0812">Transmembrane</keyword>
<dbReference type="STRING" id="240427.AYR62_02760"/>
<dbReference type="Proteomes" id="UP000093267">
    <property type="component" value="Chromosome"/>
</dbReference>
<dbReference type="InterPro" id="IPR050367">
    <property type="entry name" value="APC_superfamily"/>
</dbReference>
<evidence type="ECO:0000256" key="5">
    <source>
        <dbReference type="ARBA" id="ARBA00023136"/>
    </source>
</evidence>
<evidence type="ECO:0000256" key="3">
    <source>
        <dbReference type="ARBA" id="ARBA00022692"/>
    </source>
</evidence>
<feature type="transmembrane region" description="Helical" evidence="6">
    <location>
        <begin position="39"/>
        <end position="59"/>
    </location>
</feature>
<feature type="transmembrane region" description="Helical" evidence="6">
    <location>
        <begin position="372"/>
        <end position="390"/>
    </location>
</feature>
<evidence type="ECO:0000256" key="4">
    <source>
        <dbReference type="ARBA" id="ARBA00022989"/>
    </source>
</evidence>
<dbReference type="PANTHER" id="PTHR42770">
    <property type="entry name" value="AMINO ACID TRANSPORTER-RELATED"/>
    <property type="match status" value="1"/>
</dbReference>
<keyword evidence="2" id="KW-1003">Cell membrane</keyword>
<organism evidence="7 8">
    <name type="scientific">Secundilactobacillus paracollinoides</name>
    <dbReference type="NCBI Taxonomy" id="240427"/>
    <lineage>
        <taxon>Bacteria</taxon>
        <taxon>Bacillati</taxon>
        <taxon>Bacillota</taxon>
        <taxon>Bacilli</taxon>
        <taxon>Lactobacillales</taxon>
        <taxon>Lactobacillaceae</taxon>
        <taxon>Secundilactobacillus</taxon>
    </lineage>
</organism>
<dbReference type="InterPro" id="IPR002293">
    <property type="entry name" value="AA/rel_permease1"/>
</dbReference>
<feature type="transmembrane region" description="Helical" evidence="6">
    <location>
        <begin position="221"/>
        <end position="241"/>
    </location>
</feature>